<sequence>MTVVFECIYDDERYFGLGIPEDGAPLRLYPSAGDSLATLLLAADAETAPALLTRGRGELHVPAADRHRVRMLPPLRPAQVGDALVSGFMMTHNVKVGAEVPDQPNWFVKGLGDVLRVPGEPLSVPSDAVAVCEEAEVVLVHVGDEQGVPRYVGYTFGNDLTDIGRFKQHAGHLSYAKLCDAGVAPWLHLGDPPGSATGEVTVERDGTVAWKGSFTTGTDALHYDLTTMMSRLFSYRALHHPHDVRRLPPNGDALTYRPPAPAGAPPPPATASPQPLPFAAHRPWARRKADFIPLTFGLTESRTLMSWCRNQGLTVNQFFSAALAESFAETTGCSEVSLYTAVSLRRRYAQSPSLPDVGCFINVLNVPLRLDRPDLAGHARACAGALARADADWRPDVREHAAIRRAVEQVAAARCAPGICITNVGIADPALGPHMDRVTGYRTVVNRTGANYGLVLHLGTLGGRFGAALAFGVPSTDPATARAVAKSLHDRVVGPGRA</sequence>
<dbReference type="SUPFAM" id="SSF52777">
    <property type="entry name" value="CoA-dependent acyltransferases"/>
    <property type="match status" value="1"/>
</dbReference>
<keyword evidence="3" id="KW-1185">Reference proteome</keyword>
<gene>
    <name evidence="2" type="ORF">QNN03_37170</name>
</gene>
<accession>A0ABT7JB17</accession>
<evidence type="ECO:0008006" key="4">
    <source>
        <dbReference type="Google" id="ProtNLM"/>
    </source>
</evidence>
<evidence type="ECO:0000313" key="2">
    <source>
        <dbReference type="EMBL" id="MDL2082071.1"/>
    </source>
</evidence>
<dbReference type="Gene3D" id="3.90.850.10">
    <property type="entry name" value="Fumarylacetoacetase-like, C-terminal domain"/>
    <property type="match status" value="1"/>
</dbReference>
<evidence type="ECO:0000256" key="1">
    <source>
        <dbReference type="SAM" id="MobiDB-lite"/>
    </source>
</evidence>
<feature type="region of interest" description="Disordered" evidence="1">
    <location>
        <begin position="244"/>
        <end position="277"/>
    </location>
</feature>
<name>A0ABT7JB17_9ACTN</name>
<dbReference type="InterPro" id="IPR036663">
    <property type="entry name" value="Fumarylacetoacetase_C_sf"/>
</dbReference>
<dbReference type="Gene3D" id="3.30.559.30">
    <property type="entry name" value="Nonribosomal peptide synthetase, condensation domain"/>
    <property type="match status" value="1"/>
</dbReference>
<dbReference type="RefSeq" id="WP_285437198.1">
    <property type="nucleotide sequence ID" value="NZ_JASJUS010000069.1"/>
</dbReference>
<reference evidence="2 3" key="1">
    <citation type="submission" date="2023-05" db="EMBL/GenBank/DDBJ databases">
        <title>Streptomyces fuscus sp. nov., a brown-black pigment producing actinomyces isolated from dry sand of Sea duck farm.</title>
        <authorList>
            <person name="Xie J."/>
            <person name="Shen N."/>
        </authorList>
    </citation>
    <scope>NUCLEOTIDE SEQUENCE [LARGE SCALE GENOMIC DNA]</scope>
    <source>
        <strain evidence="2 3">GXMU-J15</strain>
    </source>
</reference>
<protein>
    <recommendedName>
        <fullName evidence="4">Condensation domain-containing protein</fullName>
    </recommendedName>
</protein>
<dbReference type="SUPFAM" id="SSF56529">
    <property type="entry name" value="FAH"/>
    <property type="match status" value="1"/>
</dbReference>
<dbReference type="Proteomes" id="UP001241926">
    <property type="component" value="Unassembled WGS sequence"/>
</dbReference>
<feature type="compositionally biased region" description="Pro residues" evidence="1">
    <location>
        <begin position="258"/>
        <end position="276"/>
    </location>
</feature>
<comment type="caution">
    <text evidence="2">The sequence shown here is derived from an EMBL/GenBank/DDBJ whole genome shotgun (WGS) entry which is preliminary data.</text>
</comment>
<proteinExistence type="predicted"/>
<dbReference type="EMBL" id="JASJUS010000069">
    <property type="protein sequence ID" value="MDL2082071.1"/>
    <property type="molecule type" value="Genomic_DNA"/>
</dbReference>
<organism evidence="2 3">
    <name type="scientific">Streptomyces fuscus</name>
    <dbReference type="NCBI Taxonomy" id="3048495"/>
    <lineage>
        <taxon>Bacteria</taxon>
        <taxon>Bacillati</taxon>
        <taxon>Actinomycetota</taxon>
        <taxon>Actinomycetes</taxon>
        <taxon>Kitasatosporales</taxon>
        <taxon>Streptomycetaceae</taxon>
        <taxon>Streptomyces</taxon>
    </lineage>
</organism>
<evidence type="ECO:0000313" key="3">
    <source>
        <dbReference type="Proteomes" id="UP001241926"/>
    </source>
</evidence>